<dbReference type="EMBL" id="JAGSND010000023">
    <property type="protein sequence ID" value="MBR0600240.1"/>
    <property type="molecule type" value="Genomic_DNA"/>
</dbReference>
<dbReference type="InterPro" id="IPR003593">
    <property type="entry name" value="AAA+_ATPase"/>
</dbReference>
<name>A0A8J7W6W2_9FIRM</name>
<dbReference type="InterPro" id="IPR027417">
    <property type="entry name" value="P-loop_NTPase"/>
</dbReference>
<dbReference type="PANTHER" id="PTHR32039:SF7">
    <property type="entry name" value="COMPETENCE PROTEIN COMM"/>
    <property type="match status" value="1"/>
</dbReference>
<dbReference type="RefSeq" id="WP_227020355.1">
    <property type="nucleotide sequence ID" value="NZ_JAGSND010000023.1"/>
</dbReference>
<dbReference type="NCBIfam" id="TIGR00368">
    <property type="entry name" value="YifB family Mg chelatase-like AAA ATPase"/>
    <property type="match status" value="1"/>
</dbReference>
<gene>
    <name evidence="3" type="ORF">KCX82_20425</name>
</gene>
<dbReference type="Proteomes" id="UP000675664">
    <property type="component" value="Unassembled WGS sequence"/>
</dbReference>
<dbReference type="Pfam" id="PF01078">
    <property type="entry name" value="Mg_chelatase"/>
    <property type="match status" value="1"/>
</dbReference>
<proteinExistence type="inferred from homology"/>
<dbReference type="Gene3D" id="3.40.50.300">
    <property type="entry name" value="P-loop containing nucleotide triphosphate hydrolases"/>
    <property type="match status" value="1"/>
</dbReference>
<evidence type="ECO:0000313" key="3">
    <source>
        <dbReference type="EMBL" id="MBR0600240.1"/>
    </source>
</evidence>
<comment type="caution">
    <text evidence="3">The sequence shown here is derived from an EMBL/GenBank/DDBJ whole genome shotgun (WGS) entry which is preliminary data.</text>
</comment>
<evidence type="ECO:0000313" key="4">
    <source>
        <dbReference type="Proteomes" id="UP000675664"/>
    </source>
</evidence>
<dbReference type="InterPro" id="IPR020568">
    <property type="entry name" value="Ribosomal_Su5_D2-typ_SF"/>
</dbReference>
<evidence type="ECO:0000256" key="1">
    <source>
        <dbReference type="ARBA" id="ARBA00006354"/>
    </source>
</evidence>
<dbReference type="InterPro" id="IPR000523">
    <property type="entry name" value="Mg_chelatse_chII-like_cat_dom"/>
</dbReference>
<dbReference type="Gene3D" id="3.30.230.10">
    <property type="match status" value="1"/>
</dbReference>
<dbReference type="SUPFAM" id="SSF54211">
    <property type="entry name" value="Ribosomal protein S5 domain 2-like"/>
    <property type="match status" value="1"/>
</dbReference>
<keyword evidence="4" id="KW-1185">Reference proteome</keyword>
<dbReference type="Pfam" id="PF13541">
    <property type="entry name" value="ChlI"/>
    <property type="match status" value="1"/>
</dbReference>
<accession>A0A8J7W6W2</accession>
<organism evidence="3 4">
    <name type="scientific">Sinanaerobacter chloroacetimidivorans</name>
    <dbReference type="NCBI Taxonomy" id="2818044"/>
    <lineage>
        <taxon>Bacteria</taxon>
        <taxon>Bacillati</taxon>
        <taxon>Bacillota</taxon>
        <taxon>Clostridia</taxon>
        <taxon>Peptostreptococcales</taxon>
        <taxon>Anaerovoracaceae</taxon>
        <taxon>Sinanaerobacter</taxon>
    </lineage>
</organism>
<sequence length="536" mass="59257">MYSQVKTGVLQGLSSEVVTVETDLSPGLPAFTVVGLPDLSVREAKERIRTAILNSGYHFPAKRITINLAPAATKKEGTHFDLPIAMGVMISMGYIKEEKMKEYAFLGELSLDGSVNRINGALPLVMGLRKHGIKKVILPASNAKEASVIGDICLYPVTHLKEILEHMMTRNRIFPYENHQSAIEIQQNPETDFADVAGQETVKRALQIAAAASHNVLLIGPPGAGKTMMARRVPGILPSLTYEEKLEVTKIYSIAGELSEKKPLITERPFRSPHHTISAAALVGGGSHPKPGEVSLAHFGVLFLDELPEFNRSVLEMLRQPLEDEQVTISRVKGTVTYPSKIMLLASMNPCPCGFYGDPTHECTCSIQQIRQYLSKLSGPLLDRMDMHIEIMPVPYQDLSDCSDGSYAGCSDGDYRGGSGGDHTCFSGASVKDSGRMRLEVETARKIQLERYKNEEISYNSQLTARLMKKYCAMDKESKALLEIAYKKLSLSARAYHKIIRLARTIADMEEKQNIGQNHIAEAIQYRSLDKMFRGL</sequence>
<dbReference type="InterPro" id="IPR025158">
    <property type="entry name" value="Mg_chelat-rel_C"/>
</dbReference>
<dbReference type="Pfam" id="PF13335">
    <property type="entry name" value="Mg_chelatase_C"/>
    <property type="match status" value="1"/>
</dbReference>
<dbReference type="SUPFAM" id="SSF52540">
    <property type="entry name" value="P-loop containing nucleoside triphosphate hydrolases"/>
    <property type="match status" value="1"/>
</dbReference>
<dbReference type="InterPro" id="IPR004482">
    <property type="entry name" value="Mg_chelat-rel"/>
</dbReference>
<dbReference type="PANTHER" id="PTHR32039">
    <property type="entry name" value="MAGNESIUM-CHELATASE SUBUNIT CHLI"/>
    <property type="match status" value="1"/>
</dbReference>
<dbReference type="GO" id="GO:0005524">
    <property type="term" value="F:ATP binding"/>
    <property type="evidence" value="ECO:0007669"/>
    <property type="project" value="InterPro"/>
</dbReference>
<dbReference type="AlphaFoldDB" id="A0A8J7W6W2"/>
<comment type="similarity">
    <text evidence="1">Belongs to the Mg-chelatase subunits D/I family. ComM subfamily.</text>
</comment>
<feature type="domain" description="AAA+ ATPase" evidence="2">
    <location>
        <begin position="212"/>
        <end position="395"/>
    </location>
</feature>
<reference evidence="3" key="2">
    <citation type="submission" date="2021-04" db="EMBL/GenBank/DDBJ databases">
        <authorList>
            <person name="Liu J."/>
        </authorList>
    </citation>
    <scope>NUCLEOTIDE SEQUENCE</scope>
    <source>
        <strain evidence="3">BAD-6</strain>
    </source>
</reference>
<reference evidence="3" key="1">
    <citation type="submission" date="2021-04" db="EMBL/GenBank/DDBJ databases">
        <title>Sinoanaerobacter chloroacetimidivorans sp. nov., an obligate anaerobic bacterium isolated from anaerobic sludge.</title>
        <authorList>
            <person name="Bao Y."/>
        </authorList>
    </citation>
    <scope>NUCLEOTIDE SEQUENCE</scope>
    <source>
        <strain evidence="3">BAD-6</strain>
    </source>
</reference>
<evidence type="ECO:0000259" key="2">
    <source>
        <dbReference type="SMART" id="SM00382"/>
    </source>
</evidence>
<dbReference type="InterPro" id="IPR045006">
    <property type="entry name" value="CHLI-like"/>
</dbReference>
<dbReference type="SMART" id="SM00382">
    <property type="entry name" value="AAA"/>
    <property type="match status" value="1"/>
</dbReference>
<dbReference type="InterPro" id="IPR014721">
    <property type="entry name" value="Ribsml_uS5_D2-typ_fold_subgr"/>
</dbReference>
<protein>
    <submittedName>
        <fullName evidence="3">YifB family Mg chelatase-like AAA ATPase</fullName>
    </submittedName>
</protein>